<accession>A0A834CAF8</accession>
<dbReference type="EMBL" id="WKFB01000359">
    <property type="protein sequence ID" value="KAF6725524.1"/>
    <property type="molecule type" value="Genomic_DNA"/>
</dbReference>
<name>A0A834CAF8_ORYME</name>
<evidence type="ECO:0000313" key="2">
    <source>
        <dbReference type="Proteomes" id="UP000646548"/>
    </source>
</evidence>
<organism evidence="1 2">
    <name type="scientific">Oryzias melastigma</name>
    <name type="common">Marine medaka</name>
    <dbReference type="NCBI Taxonomy" id="30732"/>
    <lineage>
        <taxon>Eukaryota</taxon>
        <taxon>Metazoa</taxon>
        <taxon>Chordata</taxon>
        <taxon>Craniata</taxon>
        <taxon>Vertebrata</taxon>
        <taxon>Euteleostomi</taxon>
        <taxon>Actinopterygii</taxon>
        <taxon>Neopterygii</taxon>
        <taxon>Teleostei</taxon>
        <taxon>Neoteleostei</taxon>
        <taxon>Acanthomorphata</taxon>
        <taxon>Ovalentaria</taxon>
        <taxon>Atherinomorphae</taxon>
        <taxon>Beloniformes</taxon>
        <taxon>Adrianichthyidae</taxon>
        <taxon>Oryziinae</taxon>
        <taxon>Oryzias</taxon>
    </lineage>
</organism>
<gene>
    <name evidence="1" type="ORF">FQA47_016447</name>
</gene>
<sequence length="122" mass="13374">MKRSRRFAPEAKDFIPAASCELQAFLQTSETSLLLLLLVRARPEREFIPSLLSRRTAAVRADPRGRTGETVRRHGVPLSQTGLHLRANRPAASFHPASFAVCERPLAVSLGALQGVQSIFLG</sequence>
<comment type="caution">
    <text evidence="1">The sequence shown here is derived from an EMBL/GenBank/DDBJ whole genome shotgun (WGS) entry which is preliminary data.</text>
</comment>
<protein>
    <submittedName>
        <fullName evidence="1">Uncharacterized protein</fullName>
    </submittedName>
</protein>
<reference evidence="1" key="1">
    <citation type="journal article" name="BMC Genomics">
        <title>Long-read sequencing and de novo genome assembly of marine medaka (Oryzias melastigma).</title>
        <authorList>
            <person name="Liang P."/>
            <person name="Saqib H.S.A."/>
            <person name="Ni X."/>
            <person name="Shen Y."/>
        </authorList>
    </citation>
    <scope>NUCLEOTIDE SEQUENCE</scope>
    <source>
        <strain evidence="1">Bigg-433</strain>
    </source>
</reference>
<evidence type="ECO:0000313" key="1">
    <source>
        <dbReference type="EMBL" id="KAF6725524.1"/>
    </source>
</evidence>
<dbReference type="Proteomes" id="UP000646548">
    <property type="component" value="Unassembled WGS sequence"/>
</dbReference>
<dbReference type="AlphaFoldDB" id="A0A834CAF8"/>
<proteinExistence type="predicted"/>